<feature type="domain" description="CUB" evidence="6">
    <location>
        <begin position="901"/>
        <end position="1008"/>
    </location>
</feature>
<keyword evidence="5" id="KW-0732">Signal</keyword>
<evidence type="ECO:0000259" key="6">
    <source>
        <dbReference type="PROSITE" id="PS01180"/>
    </source>
</evidence>
<feature type="signal peptide" evidence="5">
    <location>
        <begin position="1"/>
        <end position="24"/>
    </location>
</feature>
<accession>A0ABP1PLU3</accession>
<feature type="domain" description="CUB" evidence="6">
    <location>
        <begin position="642"/>
        <end position="750"/>
    </location>
</feature>
<evidence type="ECO:0000256" key="3">
    <source>
        <dbReference type="PROSITE-ProRule" id="PRU00059"/>
    </source>
</evidence>
<proteinExistence type="predicted"/>
<comment type="caution">
    <text evidence="3">Lacks conserved residue(s) required for the propagation of feature annotation.</text>
</comment>
<dbReference type="Pfam" id="PF00431">
    <property type="entry name" value="CUB"/>
    <property type="match status" value="5"/>
</dbReference>
<evidence type="ECO:0000256" key="5">
    <source>
        <dbReference type="SAM" id="SignalP"/>
    </source>
</evidence>
<keyword evidence="2" id="KW-1015">Disulfide bond</keyword>
<dbReference type="Gene3D" id="2.60.120.290">
    <property type="entry name" value="Spermadhesin, CUB domain"/>
    <property type="match status" value="5"/>
</dbReference>
<dbReference type="PROSITE" id="PS01180">
    <property type="entry name" value="CUB"/>
    <property type="match status" value="5"/>
</dbReference>
<organism evidence="7 8">
    <name type="scientific">Orchesella dallaii</name>
    <dbReference type="NCBI Taxonomy" id="48710"/>
    <lineage>
        <taxon>Eukaryota</taxon>
        <taxon>Metazoa</taxon>
        <taxon>Ecdysozoa</taxon>
        <taxon>Arthropoda</taxon>
        <taxon>Hexapoda</taxon>
        <taxon>Collembola</taxon>
        <taxon>Entomobryomorpha</taxon>
        <taxon>Entomobryoidea</taxon>
        <taxon>Orchesellidae</taxon>
        <taxon>Orchesellinae</taxon>
        <taxon>Orchesella</taxon>
    </lineage>
</organism>
<keyword evidence="8" id="KW-1185">Reference proteome</keyword>
<feature type="domain" description="CUB" evidence="6">
    <location>
        <begin position="529"/>
        <end position="637"/>
    </location>
</feature>
<evidence type="ECO:0000256" key="2">
    <source>
        <dbReference type="ARBA" id="ARBA00023157"/>
    </source>
</evidence>
<dbReference type="CDD" id="cd00041">
    <property type="entry name" value="CUB"/>
    <property type="match status" value="5"/>
</dbReference>
<keyword evidence="1" id="KW-0677">Repeat</keyword>
<protein>
    <recommendedName>
        <fullName evidence="6">CUB domain-containing protein</fullName>
    </recommendedName>
</protein>
<feature type="domain" description="CUB" evidence="6">
    <location>
        <begin position="140"/>
        <end position="248"/>
    </location>
</feature>
<dbReference type="SMART" id="SM00042">
    <property type="entry name" value="CUB"/>
    <property type="match status" value="5"/>
</dbReference>
<comment type="caution">
    <text evidence="7">The sequence shown here is derived from an EMBL/GenBank/DDBJ whole genome shotgun (WGS) entry which is preliminary data.</text>
</comment>
<feature type="region of interest" description="Disordered" evidence="4">
    <location>
        <begin position="508"/>
        <end position="531"/>
    </location>
</feature>
<evidence type="ECO:0000256" key="1">
    <source>
        <dbReference type="ARBA" id="ARBA00022737"/>
    </source>
</evidence>
<evidence type="ECO:0000313" key="8">
    <source>
        <dbReference type="Proteomes" id="UP001642540"/>
    </source>
</evidence>
<reference evidence="7 8" key="1">
    <citation type="submission" date="2024-08" db="EMBL/GenBank/DDBJ databases">
        <authorList>
            <person name="Cucini C."/>
            <person name="Frati F."/>
        </authorList>
    </citation>
    <scope>NUCLEOTIDE SEQUENCE [LARGE SCALE GENOMIC DNA]</scope>
</reference>
<evidence type="ECO:0000256" key="4">
    <source>
        <dbReference type="SAM" id="MobiDB-lite"/>
    </source>
</evidence>
<name>A0ABP1PLU3_9HEXA</name>
<feature type="domain" description="CUB" evidence="6">
    <location>
        <begin position="255"/>
        <end position="363"/>
    </location>
</feature>
<dbReference type="InterPro" id="IPR035914">
    <property type="entry name" value="Sperma_CUB_dom_sf"/>
</dbReference>
<evidence type="ECO:0000313" key="7">
    <source>
        <dbReference type="EMBL" id="CAL8070877.1"/>
    </source>
</evidence>
<dbReference type="Proteomes" id="UP001642540">
    <property type="component" value="Unassembled WGS sequence"/>
</dbReference>
<feature type="chain" id="PRO_5045630540" description="CUB domain-containing protein" evidence="5">
    <location>
        <begin position="25"/>
        <end position="1009"/>
    </location>
</feature>
<dbReference type="EMBL" id="CAXLJM020000004">
    <property type="protein sequence ID" value="CAL8070877.1"/>
    <property type="molecule type" value="Genomic_DNA"/>
</dbReference>
<gene>
    <name evidence="7" type="ORF">ODALV1_LOCUS1466</name>
</gene>
<dbReference type="InterPro" id="IPR000859">
    <property type="entry name" value="CUB_dom"/>
</dbReference>
<sequence length="1009" mass="112062">MRLNTLCSYFQALLLFCAATSVNGEDETVESVVKRSLSGDSDEEIASEAFKNFMNKVNLLESSISNMTVGMQQLVSQNEEMYKSHTELMFARIATEFGNVKEQLSTIENRLAGFENTCISFDNRTKQMGTTESSLSGDSCGGLIEEKEFGEIIYKEGKPYSNSENCMWTVVAPDAGMISFQLVTSGFEDCCDYITVRSIDENGVSTGPSSRLNSLNRTASVSGSRANVIFSSDSSVTGTGFTLRFRLRQIKDGECGGTIIGDKGMISYKSKTLYLNNERCAWILHSPNSSSITLNLLEEGFESCCDYLLVNTIDPETGWIRNDTKKIKGDSKTQTIEESLIVIVFYSDYSKTGCGFSLEYSSSGENPNPEINFIVNHLSEPNGTIEYPSSVWNEGGESNNIYVVGVSKRVQKPETLPTVVDWKNGMFRSSTTDSCVYDSLIVYEPFRDGWKARAWFPNQTDCQPLVTVPPETELLKIQQNSFIAIFKPLSNENRNNATRFSFSYGSPFDNRTNETETGRTESSLSNDSCGGVIEEKESGEIIYKEGKRYSNSENCMWTVIVPDAGMISFQLVTSGFEDCCDYITVNSIDQDGVSTGTPSKLNSLNRTATVSGSRARVVFSSDSSITGNGFTLRFVIGHLAECGGVIRADRGVISYKTGLRYLDNERCVWTLHSPNSSIINLNLLEDGFESCCDYLLVNTIDPETGRIRNDTRKIKGDNKTHTIEDSLIVIVFVSDHSNTGNGFSLEFSSSGENPDPEINYIVNHLSEPNGTIEYPSSVWSEGRESNNIYVVGFSKRVQNSQTLPTVLDWKHGVFQSSTTGSCEYDSLILYEPFLDGLKERAQFPNQTDCQRVVTVLPENEFLAFNHHSFLAIFKPLSHENSVNVTRFSFSYDNQPRADSICGGILKPLDAKFGQIAYKKARKYSNNEHCTWTVQVPQAERLLFSLIQTGLEECCDSISVSSHNSRTDSPFRLTSVNRTVSVEGPRATVTFTSDTSVAGFGFLLRYQKDT</sequence>
<dbReference type="PANTHER" id="PTHR24251">
    <property type="entry name" value="OVOCHYMASE-RELATED"/>
    <property type="match status" value="1"/>
</dbReference>
<dbReference type="SUPFAM" id="SSF49854">
    <property type="entry name" value="Spermadhesin, CUB domain"/>
    <property type="match status" value="5"/>
</dbReference>